<evidence type="ECO:0000313" key="1">
    <source>
        <dbReference type="EMBL" id="UNH61251.1"/>
    </source>
</evidence>
<gene>
    <name evidence="1" type="ORF">SSZBM1_134</name>
</gene>
<accession>A0AC61TSW9</accession>
<organism evidence="1 2">
    <name type="scientific">Synechococcus phage S-SZBM1</name>
    <dbReference type="NCBI Taxonomy" id="2926475"/>
    <lineage>
        <taxon>Viruses</taxon>
        <taxon>Duplodnaviria</taxon>
        <taxon>Heunggongvirae</taxon>
        <taxon>Uroviricota</taxon>
        <taxon>Caudoviricetes</taxon>
        <taxon>Pantevenvirales</taxon>
        <taxon>Kyanoviridae</taxon>
        <taxon>Shenzhenivirus</taxon>
        <taxon>Shenzhenivirus sszbm1</taxon>
    </lineage>
</organism>
<name>A0AC61TSW9_9CAUD</name>
<dbReference type="Proteomes" id="UP000829362">
    <property type="component" value="Segment"/>
</dbReference>
<protein>
    <submittedName>
        <fullName evidence="1">Uncharacterized protein</fullName>
    </submittedName>
</protein>
<dbReference type="EMBL" id="OL473597">
    <property type="protein sequence ID" value="UNH61251.1"/>
    <property type="molecule type" value="Genomic_DNA"/>
</dbReference>
<keyword evidence="2" id="KW-1185">Reference proteome</keyword>
<proteinExistence type="predicted"/>
<evidence type="ECO:0000313" key="2">
    <source>
        <dbReference type="Proteomes" id="UP000829362"/>
    </source>
</evidence>
<reference evidence="1" key="1">
    <citation type="submission" date="2021-11" db="EMBL/GenBank/DDBJ databases">
        <authorList>
            <person name="Rong C."/>
            <person name="Yang Y."/>
            <person name="Li S."/>
            <person name="Zhou K."/>
            <person name="Xu Y."/>
            <person name="Zhang R."/>
            <person name="Zhang Y."/>
        </authorList>
    </citation>
    <scope>NUCLEOTIDE SEQUENCE</scope>
</reference>
<sequence>MINEEAPTNSVGTGAETALPPTHEPGVTRLTRKGPKKKRRYELSTADMLQTEQAQSGYIPFRISYLDGQIDFIYYGKSEAQVRMELRKIYRPEIANKYSVSRLYPNQVMKYYWNKRQAATKGI</sequence>